<dbReference type="InterPro" id="IPR043502">
    <property type="entry name" value="DNA/RNA_pol_sf"/>
</dbReference>
<dbReference type="GO" id="GO:0003964">
    <property type="term" value="F:RNA-directed DNA polymerase activity"/>
    <property type="evidence" value="ECO:0007669"/>
    <property type="project" value="UniProtKB-EC"/>
</dbReference>
<dbReference type="CDD" id="cd01651">
    <property type="entry name" value="RT_G2_intron"/>
    <property type="match status" value="1"/>
</dbReference>
<dbReference type="RefSeq" id="WP_296941388.1">
    <property type="nucleotide sequence ID" value="NZ_LT599032.1"/>
</dbReference>
<sequence length="601" mass="71231">MRDPERVLNSLAKQSKIAMYRFERLYRILFNKEIYYVAYQKLYAKEGNMTPGVDGKTIDEMSISRIEQLIELLKSEQYQPVSSKRIYIPKKNGTKRPLGIPSFDDKLVQEVIRMILEAIYEGSFESCSHGFRPNRGCHTALSRIKDTFTGSKWFVEGDIKGFFDNIDHDILIRILEERISDNRFIRLIRKFLNAGYIEEWIFHRTYSGTPQGGIISPILANIYLDKFDKYMNEYIQNFNEGKKRKPDTVYSKYALRKIRAERKLKTETDEKKREFYLNRINECCKARNNHPSLDEMDSSYRRLKYTRYADDFLIGIIGSKADCVKVKKDIKDFLEEKLKLELSDEKTLITNTKKNAKFLGYEIGIYKTDQTKRIGKGTAQRYYRSKVFLKLSMDTMKKKLFEYDAIKLTYHNGKERWHPKARPCMKNNDDLEILCQYNGEIRGFYNYYSLANNSYTIDSFYNIMEYSMYKTYACKYKSSVRKILRKYSKNGEFGIDYMKKNGKAVRCEFYHDGFKRKPLSRIKFNDDQPLIKITRTSLIDRIKANKCEICGTESVLSMHHVKKLKDLQGKKIWEKHMIARRRKTIAVCHDCHWKIHTGRLD</sequence>
<evidence type="ECO:0000313" key="3">
    <source>
        <dbReference type="EMBL" id="SBW00551.1"/>
    </source>
</evidence>
<dbReference type="GO" id="GO:0006397">
    <property type="term" value="P:mRNA processing"/>
    <property type="evidence" value="ECO:0007669"/>
    <property type="project" value="InterPro"/>
</dbReference>
<evidence type="ECO:0000259" key="2">
    <source>
        <dbReference type="PROSITE" id="PS50878"/>
    </source>
</evidence>
<dbReference type="PANTHER" id="PTHR34047:SF8">
    <property type="entry name" value="PROTEIN YKFC"/>
    <property type="match status" value="1"/>
</dbReference>
<keyword evidence="4" id="KW-0378">Hydrolase</keyword>
<dbReference type="EC" id="3.1.-.-" evidence="4"/>
<dbReference type="InterPro" id="IPR024937">
    <property type="entry name" value="Domain_X"/>
</dbReference>
<evidence type="ECO:0000313" key="4">
    <source>
        <dbReference type="EMBL" id="SBW07878.1"/>
    </source>
</evidence>
<keyword evidence="4" id="KW-0548">Nucleotidyltransferase</keyword>
<accession>A0A212K8E7</accession>
<dbReference type="InterPro" id="IPR051083">
    <property type="entry name" value="GrpII_Intron_Splice-Mob/Def"/>
</dbReference>
<dbReference type="EC" id="2.7.7.49" evidence="4"/>
<feature type="domain" description="Reverse transcriptase" evidence="2">
    <location>
        <begin position="69"/>
        <end position="363"/>
    </location>
</feature>
<dbReference type="EMBL" id="FLUM01000003">
    <property type="protein sequence ID" value="SBW07878.1"/>
    <property type="molecule type" value="Genomic_DNA"/>
</dbReference>
<keyword evidence="4" id="KW-0808">Transferase</keyword>
<dbReference type="GO" id="GO:0016787">
    <property type="term" value="F:hydrolase activity"/>
    <property type="evidence" value="ECO:0007669"/>
    <property type="project" value="UniProtKB-KW"/>
</dbReference>
<dbReference type="SUPFAM" id="SSF56672">
    <property type="entry name" value="DNA/RNA polymerases"/>
    <property type="match status" value="1"/>
</dbReference>
<dbReference type="AlphaFoldDB" id="A0A212K8E7"/>
<dbReference type="InterPro" id="IPR000477">
    <property type="entry name" value="RT_dom"/>
</dbReference>
<dbReference type="PROSITE" id="PS50878">
    <property type="entry name" value="RT_POL"/>
    <property type="match status" value="1"/>
</dbReference>
<gene>
    <name evidence="4" type="primary">ltrA</name>
    <name evidence="3" type="ORF">KL86DYS1_20222</name>
    <name evidence="4" type="ORF">KL86DYS1_31784</name>
</gene>
<reference evidence="4" key="1">
    <citation type="submission" date="2016-04" db="EMBL/GenBank/DDBJ databases">
        <authorList>
            <person name="Evans L.H."/>
            <person name="Alamgir A."/>
            <person name="Owens N."/>
            <person name="Weber N.D."/>
            <person name="Virtaneva K."/>
            <person name="Barbian K."/>
            <person name="Babar A."/>
            <person name="Rosenke K."/>
        </authorList>
    </citation>
    <scope>NUCLEOTIDE SEQUENCE</scope>
    <source>
        <strain evidence="4">86-1</strain>
    </source>
</reference>
<proteinExistence type="inferred from homology"/>
<comment type="similarity">
    <text evidence="1">Belongs to the bacterial reverse transcriptase family.</text>
</comment>
<dbReference type="Pfam" id="PF01348">
    <property type="entry name" value="Intron_maturas2"/>
    <property type="match status" value="1"/>
</dbReference>
<dbReference type="PANTHER" id="PTHR34047">
    <property type="entry name" value="NUCLEAR INTRON MATURASE 1, MITOCHONDRIAL-RELATED"/>
    <property type="match status" value="1"/>
</dbReference>
<dbReference type="Pfam" id="PF21368">
    <property type="entry name" value="AI2M-like_HNH"/>
    <property type="match status" value="1"/>
</dbReference>
<organism evidence="4">
    <name type="scientific">uncultured Dysgonomonas sp</name>
    <dbReference type="NCBI Taxonomy" id="206096"/>
    <lineage>
        <taxon>Bacteria</taxon>
        <taxon>Pseudomonadati</taxon>
        <taxon>Bacteroidota</taxon>
        <taxon>Bacteroidia</taxon>
        <taxon>Bacteroidales</taxon>
        <taxon>Dysgonomonadaceae</taxon>
        <taxon>Dysgonomonas</taxon>
        <taxon>environmental samples</taxon>
    </lineage>
</organism>
<dbReference type="EMBL" id="FLUM01000002">
    <property type="protein sequence ID" value="SBW00551.1"/>
    <property type="molecule type" value="Genomic_DNA"/>
</dbReference>
<evidence type="ECO:0000256" key="1">
    <source>
        <dbReference type="ARBA" id="ARBA00034120"/>
    </source>
</evidence>
<dbReference type="InterPro" id="IPR049030">
    <property type="entry name" value="AI2M-like_HNH"/>
</dbReference>
<name>A0A212K8E7_9BACT</name>
<dbReference type="Pfam" id="PF00078">
    <property type="entry name" value="RVT_1"/>
    <property type="match status" value="2"/>
</dbReference>
<protein>
    <submittedName>
        <fullName evidence="4">Group II intron-encoded protein LtrA</fullName>
        <ecNumber evidence="4">2.7.7.49</ecNumber>
        <ecNumber evidence="4">3.1.-.-</ecNumber>
    </submittedName>
</protein>